<feature type="domain" description="N-(5'phosphoribosyl) anthranilate isomerase (PRAI)" evidence="10">
    <location>
        <begin position="4"/>
        <end position="199"/>
    </location>
</feature>
<dbReference type="SUPFAM" id="SSF51366">
    <property type="entry name" value="Ribulose-phoshate binding barrel"/>
    <property type="match status" value="1"/>
</dbReference>
<keyword evidence="8 9" id="KW-0413">Isomerase</keyword>
<dbReference type="AlphaFoldDB" id="A0A2H9VV78"/>
<dbReference type="InterPro" id="IPR013785">
    <property type="entry name" value="Aldolase_TIM"/>
</dbReference>
<dbReference type="OrthoDB" id="9786954at2"/>
<evidence type="ECO:0000256" key="2">
    <source>
        <dbReference type="ARBA" id="ARBA00004664"/>
    </source>
</evidence>
<dbReference type="Proteomes" id="UP000242687">
    <property type="component" value="Unassembled WGS sequence"/>
</dbReference>
<dbReference type="InterPro" id="IPR001240">
    <property type="entry name" value="PRAI_dom"/>
</dbReference>
<comment type="catalytic activity">
    <reaction evidence="1 9">
        <text>N-(5-phospho-beta-D-ribosyl)anthranilate = 1-(2-carboxyphenylamino)-1-deoxy-D-ribulose 5-phosphate</text>
        <dbReference type="Rhea" id="RHEA:21540"/>
        <dbReference type="ChEBI" id="CHEBI:18277"/>
        <dbReference type="ChEBI" id="CHEBI:58613"/>
        <dbReference type="EC" id="5.3.1.24"/>
    </reaction>
</comment>
<evidence type="ECO:0000256" key="3">
    <source>
        <dbReference type="ARBA" id="ARBA00012572"/>
    </source>
</evidence>
<evidence type="ECO:0000259" key="10">
    <source>
        <dbReference type="Pfam" id="PF00697"/>
    </source>
</evidence>
<evidence type="ECO:0000256" key="4">
    <source>
        <dbReference type="ARBA" id="ARBA00022272"/>
    </source>
</evidence>
<sequence>MKIKVCGLRDADNIKAVAALAPDFIGLICYERSPRFVSNIDATGIDALPDTILKTGVFVNESAENIQLLIDDYGLDAIQLHGKESANFAAAFKNKVVVLKAFGVDAGFDFEQLKDYVGKVDFFLFDTKTAAHGGSGETFDWRMLNSYNLNVPFFLSGGLSIDNLDQIEKIKHPQFYGIDVNSRFETALGVKDIKKLEKAFAIIKKYTKNEIRS</sequence>
<dbReference type="Pfam" id="PF00697">
    <property type="entry name" value="PRAI"/>
    <property type="match status" value="1"/>
</dbReference>
<comment type="pathway">
    <text evidence="2 9">Amino-acid biosynthesis; L-tryptophan biosynthesis; L-tryptophan from chorismate: step 3/5.</text>
</comment>
<organism evidence="11 12">
    <name type="scientific">Mucilaginibacter auburnensis</name>
    <dbReference type="NCBI Taxonomy" id="1457233"/>
    <lineage>
        <taxon>Bacteria</taxon>
        <taxon>Pseudomonadati</taxon>
        <taxon>Bacteroidota</taxon>
        <taxon>Sphingobacteriia</taxon>
        <taxon>Sphingobacteriales</taxon>
        <taxon>Sphingobacteriaceae</taxon>
        <taxon>Mucilaginibacter</taxon>
    </lineage>
</organism>
<proteinExistence type="inferred from homology"/>
<dbReference type="UniPathway" id="UPA00035">
    <property type="reaction ID" value="UER00042"/>
</dbReference>
<dbReference type="PANTHER" id="PTHR42894:SF1">
    <property type="entry name" value="N-(5'-PHOSPHORIBOSYL)ANTHRANILATE ISOMERASE"/>
    <property type="match status" value="1"/>
</dbReference>
<evidence type="ECO:0000256" key="5">
    <source>
        <dbReference type="ARBA" id="ARBA00022605"/>
    </source>
</evidence>
<dbReference type="RefSeq" id="WP_100340910.1">
    <property type="nucleotide sequence ID" value="NZ_PGFJ01000001.1"/>
</dbReference>
<comment type="similarity">
    <text evidence="9">Belongs to the TrpF family.</text>
</comment>
<dbReference type="GO" id="GO:0004640">
    <property type="term" value="F:phosphoribosylanthranilate isomerase activity"/>
    <property type="evidence" value="ECO:0007669"/>
    <property type="project" value="UniProtKB-UniRule"/>
</dbReference>
<keyword evidence="6 9" id="KW-0822">Tryptophan biosynthesis</keyword>
<dbReference type="PANTHER" id="PTHR42894">
    <property type="entry name" value="N-(5'-PHOSPHORIBOSYL)ANTHRANILATE ISOMERASE"/>
    <property type="match status" value="1"/>
</dbReference>
<gene>
    <name evidence="9" type="primary">trpF</name>
    <name evidence="11" type="ORF">CLV57_1749</name>
</gene>
<dbReference type="Gene3D" id="3.20.20.70">
    <property type="entry name" value="Aldolase class I"/>
    <property type="match status" value="1"/>
</dbReference>
<comment type="caution">
    <text evidence="11">The sequence shown here is derived from an EMBL/GenBank/DDBJ whole genome shotgun (WGS) entry which is preliminary data.</text>
</comment>
<name>A0A2H9VV78_9SPHI</name>
<dbReference type="EC" id="5.3.1.24" evidence="3 9"/>
<keyword evidence="5 9" id="KW-0028">Amino-acid biosynthesis</keyword>
<dbReference type="HAMAP" id="MF_00135">
    <property type="entry name" value="PRAI"/>
    <property type="match status" value="1"/>
</dbReference>
<accession>A0A2H9VV78</accession>
<evidence type="ECO:0000256" key="7">
    <source>
        <dbReference type="ARBA" id="ARBA00023141"/>
    </source>
</evidence>
<evidence type="ECO:0000256" key="8">
    <source>
        <dbReference type="ARBA" id="ARBA00023235"/>
    </source>
</evidence>
<protein>
    <recommendedName>
        <fullName evidence="4 9">N-(5'-phosphoribosyl)anthranilate isomerase</fullName>
        <shortName evidence="9">PRAI</shortName>
        <ecNumber evidence="3 9">5.3.1.24</ecNumber>
    </recommendedName>
</protein>
<evidence type="ECO:0000313" key="12">
    <source>
        <dbReference type="Proteomes" id="UP000242687"/>
    </source>
</evidence>
<keyword evidence="12" id="KW-1185">Reference proteome</keyword>
<dbReference type="InterPro" id="IPR044643">
    <property type="entry name" value="TrpF_fam"/>
</dbReference>
<evidence type="ECO:0000256" key="1">
    <source>
        <dbReference type="ARBA" id="ARBA00001164"/>
    </source>
</evidence>
<evidence type="ECO:0000256" key="9">
    <source>
        <dbReference type="HAMAP-Rule" id="MF_00135"/>
    </source>
</evidence>
<dbReference type="CDD" id="cd00405">
    <property type="entry name" value="PRAI"/>
    <property type="match status" value="1"/>
</dbReference>
<reference evidence="11 12" key="1">
    <citation type="submission" date="2017-11" db="EMBL/GenBank/DDBJ databases">
        <title>Genomic Encyclopedia of Archaeal and Bacterial Type Strains, Phase II (KMG-II): From Individual Species to Whole Genera.</title>
        <authorList>
            <person name="Goeker M."/>
        </authorList>
    </citation>
    <scope>NUCLEOTIDE SEQUENCE [LARGE SCALE GENOMIC DNA]</scope>
    <source>
        <strain evidence="11 12">DSM 28175</strain>
    </source>
</reference>
<dbReference type="EMBL" id="PGFJ01000001">
    <property type="protein sequence ID" value="PJJ84728.1"/>
    <property type="molecule type" value="Genomic_DNA"/>
</dbReference>
<evidence type="ECO:0000313" key="11">
    <source>
        <dbReference type="EMBL" id="PJJ84728.1"/>
    </source>
</evidence>
<dbReference type="InterPro" id="IPR011060">
    <property type="entry name" value="RibuloseP-bd_barrel"/>
</dbReference>
<keyword evidence="7 9" id="KW-0057">Aromatic amino acid biosynthesis</keyword>
<evidence type="ECO:0000256" key="6">
    <source>
        <dbReference type="ARBA" id="ARBA00022822"/>
    </source>
</evidence>
<dbReference type="GO" id="GO:0000162">
    <property type="term" value="P:L-tryptophan biosynthetic process"/>
    <property type="evidence" value="ECO:0007669"/>
    <property type="project" value="UniProtKB-UniRule"/>
</dbReference>